<dbReference type="EMBL" id="BAAAQN010000004">
    <property type="protein sequence ID" value="GAA2016726.1"/>
    <property type="molecule type" value="Genomic_DNA"/>
</dbReference>
<keyword evidence="1" id="KW-0812">Transmembrane</keyword>
<keyword evidence="3" id="KW-1185">Reference proteome</keyword>
<keyword evidence="1" id="KW-1133">Transmembrane helix</keyword>
<feature type="transmembrane region" description="Helical" evidence="1">
    <location>
        <begin position="12"/>
        <end position="29"/>
    </location>
</feature>
<name>A0ABP5F762_9ACTN</name>
<organism evidence="2 3">
    <name type="scientific">Catenulispora yoronensis</name>
    <dbReference type="NCBI Taxonomy" id="450799"/>
    <lineage>
        <taxon>Bacteria</taxon>
        <taxon>Bacillati</taxon>
        <taxon>Actinomycetota</taxon>
        <taxon>Actinomycetes</taxon>
        <taxon>Catenulisporales</taxon>
        <taxon>Catenulisporaceae</taxon>
        <taxon>Catenulispora</taxon>
    </lineage>
</organism>
<sequence>MGIRERIGSKQALLVVAGLVAAGVGLWIGRALPTDTATPQVLQGTVSIVGTNGDEFAVALEGGQAGTSFGLGSVPWKDANNSWHDSGPIDCLKPLSKGQHVRFGVVHVKDPAFGTELVAWVDCSNGAS</sequence>
<reference evidence="3" key="1">
    <citation type="journal article" date="2019" name="Int. J. Syst. Evol. Microbiol.">
        <title>The Global Catalogue of Microorganisms (GCM) 10K type strain sequencing project: providing services to taxonomists for standard genome sequencing and annotation.</title>
        <authorList>
            <consortium name="The Broad Institute Genomics Platform"/>
            <consortium name="The Broad Institute Genome Sequencing Center for Infectious Disease"/>
            <person name="Wu L."/>
            <person name="Ma J."/>
        </authorList>
    </citation>
    <scope>NUCLEOTIDE SEQUENCE [LARGE SCALE GENOMIC DNA]</scope>
    <source>
        <strain evidence="3">JCM 16014</strain>
    </source>
</reference>
<evidence type="ECO:0000313" key="3">
    <source>
        <dbReference type="Proteomes" id="UP001500751"/>
    </source>
</evidence>
<keyword evidence="1" id="KW-0472">Membrane</keyword>
<evidence type="ECO:0000256" key="1">
    <source>
        <dbReference type="SAM" id="Phobius"/>
    </source>
</evidence>
<evidence type="ECO:0000313" key="2">
    <source>
        <dbReference type="EMBL" id="GAA2016726.1"/>
    </source>
</evidence>
<comment type="caution">
    <text evidence="2">The sequence shown here is derived from an EMBL/GenBank/DDBJ whole genome shotgun (WGS) entry which is preliminary data.</text>
</comment>
<dbReference type="Proteomes" id="UP001500751">
    <property type="component" value="Unassembled WGS sequence"/>
</dbReference>
<gene>
    <name evidence="2" type="ORF">GCM10009839_10530</name>
</gene>
<proteinExistence type="predicted"/>
<protein>
    <submittedName>
        <fullName evidence="2">Uncharacterized protein</fullName>
    </submittedName>
</protein>
<dbReference type="RefSeq" id="WP_344664337.1">
    <property type="nucleotide sequence ID" value="NZ_BAAAQN010000004.1"/>
</dbReference>
<accession>A0ABP5F762</accession>